<comment type="similarity">
    <text evidence="1">Belongs to the jacalin lectin family.</text>
</comment>
<dbReference type="SMART" id="SM00915">
    <property type="entry name" value="Jacalin"/>
    <property type="match status" value="1"/>
</dbReference>
<keyword evidence="5" id="KW-1185">Reference proteome</keyword>
<evidence type="ECO:0000256" key="2">
    <source>
        <dbReference type="ARBA" id="ARBA00022734"/>
    </source>
</evidence>
<dbReference type="EMBL" id="GL348719">
    <property type="protein sequence ID" value="EFH46067.1"/>
    <property type="molecule type" value="Genomic_DNA"/>
</dbReference>
<dbReference type="InterPro" id="IPR001229">
    <property type="entry name" value="Jacalin-like_lectin_dom"/>
</dbReference>
<gene>
    <name evidence="4" type="ORF">ARALYDRAFT_657833</name>
</gene>
<dbReference type="PANTHER" id="PTHR47293:SF66">
    <property type="entry name" value="JACALIN-RELATED LECTIN 11-RELATED"/>
    <property type="match status" value="1"/>
</dbReference>
<dbReference type="AlphaFoldDB" id="D7ME12"/>
<dbReference type="Gene3D" id="2.100.10.30">
    <property type="entry name" value="Jacalin-like lectin domain"/>
    <property type="match status" value="1"/>
</dbReference>
<sequence length="99" mass="10859">MAKKVEIYGGFGEEFDDGVYDSVRKVCVGVEEKSCFKMLKFKTNKATYQVLGAETEGYEYVGTSFVLGETDHKIVGFHGNSLYGGLVQIGVYVSPINNA</sequence>
<evidence type="ECO:0000259" key="3">
    <source>
        <dbReference type="PROSITE" id="PS51752"/>
    </source>
</evidence>
<dbReference type="PROSITE" id="PS51752">
    <property type="entry name" value="JACALIN_LECTIN"/>
    <property type="match status" value="1"/>
</dbReference>
<evidence type="ECO:0000313" key="5">
    <source>
        <dbReference type="Proteomes" id="UP000008694"/>
    </source>
</evidence>
<name>D7ME12_ARALL</name>
<dbReference type="SUPFAM" id="SSF51101">
    <property type="entry name" value="Mannose-binding lectins"/>
    <property type="match status" value="1"/>
</dbReference>
<feature type="domain" description="Jacalin-type lectin" evidence="3">
    <location>
        <begin position="1"/>
        <end position="95"/>
    </location>
</feature>
<reference evidence="5" key="1">
    <citation type="journal article" date="2011" name="Nat. Genet.">
        <title>The Arabidopsis lyrata genome sequence and the basis of rapid genome size change.</title>
        <authorList>
            <person name="Hu T.T."/>
            <person name="Pattyn P."/>
            <person name="Bakker E.G."/>
            <person name="Cao J."/>
            <person name="Cheng J.-F."/>
            <person name="Clark R.M."/>
            <person name="Fahlgren N."/>
            <person name="Fawcett J.A."/>
            <person name="Grimwood J."/>
            <person name="Gundlach H."/>
            <person name="Haberer G."/>
            <person name="Hollister J.D."/>
            <person name="Ossowski S."/>
            <person name="Ottilar R.P."/>
            <person name="Salamov A.A."/>
            <person name="Schneeberger K."/>
            <person name="Spannagl M."/>
            <person name="Wang X."/>
            <person name="Yang L."/>
            <person name="Nasrallah M.E."/>
            <person name="Bergelson J."/>
            <person name="Carrington J.C."/>
            <person name="Gaut B.S."/>
            <person name="Schmutz J."/>
            <person name="Mayer K.F.X."/>
            <person name="Van de Peer Y."/>
            <person name="Grigoriev I.V."/>
            <person name="Nordborg M."/>
            <person name="Weigel D."/>
            <person name="Guo Y.-L."/>
        </authorList>
    </citation>
    <scope>NUCLEOTIDE SEQUENCE [LARGE SCALE GENOMIC DNA]</scope>
    <source>
        <strain evidence="5">cv. MN47</strain>
    </source>
</reference>
<dbReference type="HOGENOM" id="CLU_2323632_0_0_1"/>
<dbReference type="Proteomes" id="UP000008694">
    <property type="component" value="Unassembled WGS sequence"/>
</dbReference>
<dbReference type="InterPro" id="IPR036404">
    <property type="entry name" value="Jacalin-like_lectin_dom_sf"/>
</dbReference>
<protein>
    <submittedName>
        <fullName evidence="4">Predicted protein</fullName>
    </submittedName>
</protein>
<accession>D7ME12</accession>
<proteinExistence type="inferred from homology"/>
<evidence type="ECO:0000256" key="1">
    <source>
        <dbReference type="ARBA" id="ARBA00006568"/>
    </source>
</evidence>
<evidence type="ECO:0000313" key="4">
    <source>
        <dbReference type="EMBL" id="EFH46067.1"/>
    </source>
</evidence>
<dbReference type="Gramene" id="Al_scaffold_0007_1888">
    <property type="protein sequence ID" value="Al_scaffold_0007_1888"/>
    <property type="gene ID" value="Al_scaffold_0007_1888"/>
</dbReference>
<dbReference type="GO" id="GO:0030246">
    <property type="term" value="F:carbohydrate binding"/>
    <property type="evidence" value="ECO:0007669"/>
    <property type="project" value="UniProtKB-KW"/>
</dbReference>
<dbReference type="PANTHER" id="PTHR47293">
    <property type="entry name" value="JACALIN-RELATED LECTIN 3"/>
    <property type="match status" value="1"/>
</dbReference>
<keyword evidence="2" id="KW-0430">Lectin</keyword>
<dbReference type="Pfam" id="PF01419">
    <property type="entry name" value="Jacalin"/>
    <property type="match status" value="1"/>
</dbReference>
<organism evidence="5">
    <name type="scientific">Arabidopsis lyrata subsp. lyrata</name>
    <name type="common">Lyre-leaved rock-cress</name>
    <dbReference type="NCBI Taxonomy" id="81972"/>
    <lineage>
        <taxon>Eukaryota</taxon>
        <taxon>Viridiplantae</taxon>
        <taxon>Streptophyta</taxon>
        <taxon>Embryophyta</taxon>
        <taxon>Tracheophyta</taxon>
        <taxon>Spermatophyta</taxon>
        <taxon>Magnoliopsida</taxon>
        <taxon>eudicotyledons</taxon>
        <taxon>Gunneridae</taxon>
        <taxon>Pentapetalae</taxon>
        <taxon>rosids</taxon>
        <taxon>malvids</taxon>
        <taxon>Brassicales</taxon>
        <taxon>Brassicaceae</taxon>
        <taxon>Camelineae</taxon>
        <taxon>Arabidopsis</taxon>
    </lineage>
</organism>